<dbReference type="VEuPathDB" id="MicrosporidiaDB:M153_1426000996"/>
<gene>
    <name evidence="1" type="ORF">M153_1426000996</name>
</gene>
<accession>A0A0R0M187</accession>
<evidence type="ECO:0000313" key="1">
    <source>
        <dbReference type="EMBL" id="KRH93140.1"/>
    </source>
</evidence>
<reference evidence="1 2" key="1">
    <citation type="submission" date="2015-07" db="EMBL/GenBank/DDBJ databases">
        <title>The genome of Pseudoloma neurophilia, a relevant intracellular parasite of the zebrafish.</title>
        <authorList>
            <person name="Ndikumana S."/>
            <person name="Pelin A."/>
            <person name="Sanders J."/>
            <person name="Corradi N."/>
        </authorList>
    </citation>
    <scope>NUCLEOTIDE SEQUENCE [LARGE SCALE GENOMIC DNA]</scope>
    <source>
        <strain evidence="1 2">MK1</strain>
    </source>
</reference>
<proteinExistence type="predicted"/>
<keyword evidence="2" id="KW-1185">Reference proteome</keyword>
<organism evidence="1 2">
    <name type="scientific">Pseudoloma neurophilia</name>
    <dbReference type="NCBI Taxonomy" id="146866"/>
    <lineage>
        <taxon>Eukaryota</taxon>
        <taxon>Fungi</taxon>
        <taxon>Fungi incertae sedis</taxon>
        <taxon>Microsporidia</taxon>
        <taxon>Pseudoloma</taxon>
    </lineage>
</organism>
<dbReference type="EMBL" id="LGUB01000473">
    <property type="protein sequence ID" value="KRH93140.1"/>
    <property type="molecule type" value="Genomic_DNA"/>
</dbReference>
<sequence length="325" mass="38608">MDELSEVKTFVRNLDEKSFEKHKDLIEKHYDSLDVEEMAQIFPFTGKYPENFDENTFNNLLIEKYVTSGKPEDDYVMTLIKDKQMIFDMLLDTYCKEKNTNQQYFIIEKIIFLFLEFGKSIKIRNDHLINLTNVMNLQLSFVLAAFFAQNEKILDGTPFAEIFLQRLVVYKQRMSGKCQNHIEQKTGLEVENEPFIDLPNTLQEAIEEVDECRLSPDIFTFYIFTAPVSILKIYKNSLFRYFLLGSSPIFFTVFIERTEEVDSVLEYFFTKCCESERKQIIQSFKLLQETKIFVKLQEQIKQRLKREKVSQITRDELKKVFVDII</sequence>
<protein>
    <submittedName>
        <fullName evidence="1">Uncharacterized protein</fullName>
    </submittedName>
</protein>
<name>A0A0R0M187_9MICR</name>
<comment type="caution">
    <text evidence="1">The sequence shown here is derived from an EMBL/GenBank/DDBJ whole genome shotgun (WGS) entry which is preliminary data.</text>
</comment>
<dbReference type="Proteomes" id="UP000051530">
    <property type="component" value="Unassembled WGS sequence"/>
</dbReference>
<dbReference type="AlphaFoldDB" id="A0A0R0M187"/>
<evidence type="ECO:0000313" key="2">
    <source>
        <dbReference type="Proteomes" id="UP000051530"/>
    </source>
</evidence>